<sequence length="89" mass="9990">MASENRVKPGEIKSIVDASEVTVEDRFGCMTVVHAKLPCGFIVTETSACIDPANYDRKLGAEICMKRIEDKIWELEGYHRMRSNQGKGE</sequence>
<name>A0ABM7WFL1_9ACTN</name>
<evidence type="ECO:0000313" key="2">
    <source>
        <dbReference type="Proteomes" id="UP001320544"/>
    </source>
</evidence>
<evidence type="ECO:0000313" key="1">
    <source>
        <dbReference type="EMBL" id="BDE94961.1"/>
    </source>
</evidence>
<dbReference type="Proteomes" id="UP001320544">
    <property type="component" value="Chromosome"/>
</dbReference>
<reference evidence="1 2" key="1">
    <citation type="submission" date="2022-01" db="EMBL/GenBank/DDBJ databases">
        <title>Novel bile acid biosynthetic pathways are enriched in the microbiome of centenarians.</title>
        <authorList>
            <person name="Sato Y."/>
            <person name="Atarashi K."/>
            <person name="Plichta R.D."/>
            <person name="Arai Y."/>
            <person name="Sasajima S."/>
            <person name="Kearney M.S."/>
            <person name="Suda W."/>
            <person name="Takeshita K."/>
            <person name="Sasaki T."/>
            <person name="Okamoto S."/>
            <person name="Skelly N.A."/>
            <person name="Okamura Y."/>
            <person name="Vlamakis H."/>
            <person name="Li Y."/>
            <person name="Tanoue T."/>
            <person name="Takei H."/>
            <person name="Nittono H."/>
            <person name="Narushima S."/>
            <person name="Irie J."/>
            <person name="Itoh H."/>
            <person name="Moriya K."/>
            <person name="Sugiura Y."/>
            <person name="Suematsu M."/>
            <person name="Moritoki N."/>
            <person name="Shibata S."/>
            <person name="Littman R.D."/>
            <person name="Fischbach A.M."/>
            <person name="Uwamino Y."/>
            <person name="Inoue T."/>
            <person name="Honda A."/>
            <person name="Hattori M."/>
            <person name="Murai T."/>
            <person name="Xavier J.R."/>
            <person name="Hirose N."/>
            <person name="Honda K."/>
        </authorList>
    </citation>
    <scope>NUCLEOTIDE SEQUENCE [LARGE SCALE GENOMIC DNA]</scope>
    <source>
        <strain evidence="1 2">CE91-St30</strain>
    </source>
</reference>
<protein>
    <submittedName>
        <fullName evidence="1">Uncharacterized protein</fullName>
    </submittedName>
</protein>
<dbReference type="EMBL" id="AP025564">
    <property type="protein sequence ID" value="BDE94961.1"/>
    <property type="molecule type" value="Genomic_DNA"/>
</dbReference>
<organism evidence="1 2">
    <name type="scientific">Raoultibacter timonensis</name>
    <dbReference type="NCBI Taxonomy" id="1907662"/>
    <lineage>
        <taxon>Bacteria</taxon>
        <taxon>Bacillati</taxon>
        <taxon>Actinomycetota</taxon>
        <taxon>Coriobacteriia</taxon>
        <taxon>Eggerthellales</taxon>
        <taxon>Eggerthellaceae</taxon>
        <taxon>Raoultibacter</taxon>
    </lineage>
</organism>
<accession>A0ABM7WFL1</accession>
<gene>
    <name evidence="1" type="ORF">CE91St30_02940</name>
</gene>
<proteinExistence type="predicted"/>
<dbReference type="Pfam" id="PF13876">
    <property type="entry name" value="Phage_gp49_66"/>
    <property type="match status" value="1"/>
</dbReference>
<dbReference type="InterPro" id="IPR025915">
    <property type="entry name" value="Phage_gp49_66"/>
</dbReference>
<keyword evidence="2" id="KW-1185">Reference proteome</keyword>